<organism evidence="1 2">
    <name type="scientific">Teladorsagia circumcincta</name>
    <name type="common">Brown stomach worm</name>
    <name type="synonym">Ostertagia circumcincta</name>
    <dbReference type="NCBI Taxonomy" id="45464"/>
    <lineage>
        <taxon>Eukaryota</taxon>
        <taxon>Metazoa</taxon>
        <taxon>Ecdysozoa</taxon>
        <taxon>Nematoda</taxon>
        <taxon>Chromadorea</taxon>
        <taxon>Rhabditida</taxon>
        <taxon>Rhabditina</taxon>
        <taxon>Rhabditomorpha</taxon>
        <taxon>Strongyloidea</taxon>
        <taxon>Trichostrongylidae</taxon>
        <taxon>Teladorsagia</taxon>
    </lineage>
</organism>
<dbReference type="AlphaFoldDB" id="A0A2G9TPL0"/>
<gene>
    <name evidence="1" type="ORF">TELCIR_19147</name>
</gene>
<dbReference type="OrthoDB" id="10069252at2759"/>
<name>A0A2G9TPL0_TELCI</name>
<keyword evidence="2" id="KW-1185">Reference proteome</keyword>
<sequence>MDQFQDYYIRFFSSIFFSTETKAVALILMALKLCFGLDDKREFYSPALAVVCNNEVSSDEGASFYRIVLPTRESGFDHCVPASMKIDNSTSIPNPFPEDTCDIKPNLMDDESLYGSNLEFSVPLRRQTTALREYLLRPRTTAEKQEVRNIVDETAVKIFKTEFTKCALAQSLPVKDDSISTTHYAKTSADAQRTRWYSYFPCAKGYVVLFNFEDG</sequence>
<evidence type="ECO:0000313" key="2">
    <source>
        <dbReference type="Proteomes" id="UP000230423"/>
    </source>
</evidence>
<dbReference type="Proteomes" id="UP000230423">
    <property type="component" value="Unassembled WGS sequence"/>
</dbReference>
<protein>
    <submittedName>
        <fullName evidence="1">Uncharacterized protein</fullName>
    </submittedName>
</protein>
<evidence type="ECO:0000313" key="1">
    <source>
        <dbReference type="EMBL" id="PIO59392.1"/>
    </source>
</evidence>
<reference evidence="1 2" key="1">
    <citation type="submission" date="2015-09" db="EMBL/GenBank/DDBJ databases">
        <title>Draft genome of the parasitic nematode Teladorsagia circumcincta isolate WARC Sus (inbred).</title>
        <authorList>
            <person name="Mitreva M."/>
        </authorList>
    </citation>
    <scope>NUCLEOTIDE SEQUENCE [LARGE SCALE GENOMIC DNA]</scope>
    <source>
        <strain evidence="1 2">S</strain>
    </source>
</reference>
<dbReference type="EMBL" id="KZ357974">
    <property type="protein sequence ID" value="PIO59392.1"/>
    <property type="molecule type" value="Genomic_DNA"/>
</dbReference>
<proteinExistence type="predicted"/>
<accession>A0A2G9TPL0</accession>